<dbReference type="Proteomes" id="UP001519290">
    <property type="component" value="Unassembled WGS sequence"/>
</dbReference>
<dbReference type="InterPro" id="IPR036390">
    <property type="entry name" value="WH_DNA-bd_sf"/>
</dbReference>
<dbReference type="InterPro" id="IPR036388">
    <property type="entry name" value="WH-like_DNA-bd_sf"/>
</dbReference>
<organism evidence="5 6">
    <name type="scientific">Brachybacterium sacelli</name>
    <dbReference type="NCBI Taxonomy" id="173364"/>
    <lineage>
        <taxon>Bacteria</taxon>
        <taxon>Bacillati</taxon>
        <taxon>Actinomycetota</taxon>
        <taxon>Actinomycetes</taxon>
        <taxon>Micrococcales</taxon>
        <taxon>Dermabacteraceae</taxon>
        <taxon>Brachybacterium</taxon>
    </lineage>
</organism>
<dbReference type="SUPFAM" id="SSF46785">
    <property type="entry name" value="Winged helix' DNA-binding domain"/>
    <property type="match status" value="1"/>
</dbReference>
<evidence type="ECO:0000256" key="1">
    <source>
        <dbReference type="ARBA" id="ARBA00023015"/>
    </source>
</evidence>
<evidence type="ECO:0000313" key="6">
    <source>
        <dbReference type="Proteomes" id="UP001519290"/>
    </source>
</evidence>
<keyword evidence="2 5" id="KW-0238">DNA-binding</keyword>
<evidence type="ECO:0000256" key="3">
    <source>
        <dbReference type="ARBA" id="ARBA00023163"/>
    </source>
</evidence>
<dbReference type="Gene3D" id="1.20.120.530">
    <property type="entry name" value="GntR ligand-binding domain-like"/>
    <property type="match status" value="1"/>
</dbReference>
<dbReference type="GO" id="GO:0003677">
    <property type="term" value="F:DNA binding"/>
    <property type="evidence" value="ECO:0007669"/>
    <property type="project" value="UniProtKB-KW"/>
</dbReference>
<dbReference type="Pfam" id="PF07729">
    <property type="entry name" value="FCD"/>
    <property type="match status" value="1"/>
</dbReference>
<dbReference type="RefSeq" id="WP_209897843.1">
    <property type="nucleotide sequence ID" value="NZ_BAAAJW010000006.1"/>
</dbReference>
<feature type="domain" description="GntR C-terminal" evidence="4">
    <location>
        <begin position="98"/>
        <end position="225"/>
    </location>
</feature>
<sequence length="231" mass="24735">MSAGGTAFDRALDLLGRSIVGGELPADHADTIEGLVEHTGASRSVVREVSRVLTSLGMLSAGRRVGLRVLAQEHWDVLDPLVIRWRLDGPEPQALIDELRALRLAIEPAAAAAAATRAGRRDRGATRELEEAAADLRDAADEPEAAAFLRADRALHAAVLDLSANTLFTRLRAVVDEGLQERALRERAELLPDPHDLALHLRVTEAILAGEPGSAASAMREIVERTSSAHP</sequence>
<keyword evidence="3" id="KW-0804">Transcription</keyword>
<dbReference type="PANTHER" id="PTHR43537">
    <property type="entry name" value="TRANSCRIPTIONAL REGULATOR, GNTR FAMILY"/>
    <property type="match status" value="1"/>
</dbReference>
<comment type="caution">
    <text evidence="5">The sequence shown here is derived from an EMBL/GenBank/DDBJ whole genome shotgun (WGS) entry which is preliminary data.</text>
</comment>
<protein>
    <submittedName>
        <fullName evidence="5">DNA-binding FadR family transcriptional regulator</fullName>
    </submittedName>
</protein>
<proteinExistence type="predicted"/>
<reference evidence="5 6" key="1">
    <citation type="submission" date="2021-03" db="EMBL/GenBank/DDBJ databases">
        <title>Sequencing the genomes of 1000 actinobacteria strains.</title>
        <authorList>
            <person name="Klenk H.-P."/>
        </authorList>
    </citation>
    <scope>NUCLEOTIDE SEQUENCE [LARGE SCALE GENOMIC DNA]</scope>
    <source>
        <strain evidence="5 6">DSM 14566</strain>
    </source>
</reference>
<dbReference type="SMART" id="SM00895">
    <property type="entry name" value="FCD"/>
    <property type="match status" value="1"/>
</dbReference>
<evidence type="ECO:0000259" key="4">
    <source>
        <dbReference type="SMART" id="SM00895"/>
    </source>
</evidence>
<keyword evidence="6" id="KW-1185">Reference proteome</keyword>
<name>A0ABS4WXE2_9MICO</name>
<dbReference type="EMBL" id="JAGIOD010000001">
    <property type="protein sequence ID" value="MBP2380169.1"/>
    <property type="molecule type" value="Genomic_DNA"/>
</dbReference>
<dbReference type="InterPro" id="IPR008920">
    <property type="entry name" value="TF_FadR/GntR_C"/>
</dbReference>
<evidence type="ECO:0000256" key="2">
    <source>
        <dbReference type="ARBA" id="ARBA00023125"/>
    </source>
</evidence>
<dbReference type="SUPFAM" id="SSF48008">
    <property type="entry name" value="GntR ligand-binding domain-like"/>
    <property type="match status" value="1"/>
</dbReference>
<keyword evidence="1" id="KW-0805">Transcription regulation</keyword>
<dbReference type="InterPro" id="IPR011711">
    <property type="entry name" value="GntR_C"/>
</dbReference>
<gene>
    <name evidence="5" type="ORF">JOF43_000126</name>
</gene>
<dbReference type="Gene3D" id="1.10.10.10">
    <property type="entry name" value="Winged helix-like DNA-binding domain superfamily/Winged helix DNA-binding domain"/>
    <property type="match status" value="1"/>
</dbReference>
<dbReference type="PANTHER" id="PTHR43537:SF44">
    <property type="entry name" value="GNTR FAMILY REGULATORY PROTEIN"/>
    <property type="match status" value="1"/>
</dbReference>
<accession>A0ABS4WXE2</accession>
<evidence type="ECO:0000313" key="5">
    <source>
        <dbReference type="EMBL" id="MBP2380169.1"/>
    </source>
</evidence>